<evidence type="ECO:0000313" key="1">
    <source>
        <dbReference type="EMBL" id="KAB8039717.1"/>
    </source>
</evidence>
<proteinExistence type="predicted"/>
<dbReference type="RefSeq" id="WP_153419146.1">
    <property type="nucleotide sequence ID" value="NZ_WFLM01000002.1"/>
</dbReference>
<dbReference type="AlphaFoldDB" id="A0A6N6VWA8"/>
<evidence type="ECO:0000313" key="2">
    <source>
        <dbReference type="Proteomes" id="UP000437748"/>
    </source>
</evidence>
<protein>
    <submittedName>
        <fullName evidence="1">Uncharacterized protein</fullName>
    </submittedName>
</protein>
<dbReference type="Proteomes" id="UP000437748">
    <property type="component" value="Unassembled WGS sequence"/>
</dbReference>
<gene>
    <name evidence="1" type="ORF">GCL60_05500</name>
</gene>
<name>A0A6N6VWA8_9BACT</name>
<comment type="caution">
    <text evidence="1">The sequence shown here is derived from an EMBL/GenBank/DDBJ whole genome shotgun (WGS) entry which is preliminary data.</text>
</comment>
<reference evidence="1 2" key="1">
    <citation type="submission" date="2019-10" db="EMBL/GenBank/DDBJ databases">
        <title>New species of Slilvanegrellaceae.</title>
        <authorList>
            <person name="Pitt A."/>
            <person name="Hahn M.W."/>
        </authorList>
    </citation>
    <scope>NUCLEOTIDE SEQUENCE [LARGE SCALE GENOMIC DNA]</scope>
    <source>
        <strain evidence="1 2">SP-Ram-0.45-NSY-1</strain>
    </source>
</reference>
<accession>A0A6N6VWA8</accession>
<organism evidence="1 2">
    <name type="scientific">Silvanigrella paludirubra</name>
    <dbReference type="NCBI Taxonomy" id="2499159"/>
    <lineage>
        <taxon>Bacteria</taxon>
        <taxon>Pseudomonadati</taxon>
        <taxon>Bdellovibrionota</taxon>
        <taxon>Oligoflexia</taxon>
        <taxon>Silvanigrellales</taxon>
        <taxon>Silvanigrellaceae</taxon>
        <taxon>Silvanigrella</taxon>
    </lineage>
</organism>
<dbReference type="EMBL" id="WFLM01000002">
    <property type="protein sequence ID" value="KAB8039717.1"/>
    <property type="molecule type" value="Genomic_DNA"/>
</dbReference>
<keyword evidence="2" id="KW-1185">Reference proteome</keyword>
<sequence>MIKSNLNITLIFLLIILNLTHNSECKLKEISVKKEIRRKASCLQRHLFLTQAFSDDNLRMAKRNSDFYFYSEKDFYKMKLLYTFKNVNINCIV</sequence>